<dbReference type="AlphaFoldDB" id="A0A7J7JSX0"/>
<proteinExistence type="predicted"/>
<name>A0A7J7JSX0_BUGNE</name>
<organism evidence="1 2">
    <name type="scientific">Bugula neritina</name>
    <name type="common">Brown bryozoan</name>
    <name type="synonym">Sertularia neritina</name>
    <dbReference type="NCBI Taxonomy" id="10212"/>
    <lineage>
        <taxon>Eukaryota</taxon>
        <taxon>Metazoa</taxon>
        <taxon>Spiralia</taxon>
        <taxon>Lophotrochozoa</taxon>
        <taxon>Bryozoa</taxon>
        <taxon>Gymnolaemata</taxon>
        <taxon>Cheilostomatida</taxon>
        <taxon>Flustrina</taxon>
        <taxon>Buguloidea</taxon>
        <taxon>Bugulidae</taxon>
        <taxon>Bugula</taxon>
    </lineage>
</organism>
<protein>
    <submittedName>
        <fullName evidence="1">Uncharacterized protein</fullName>
    </submittedName>
</protein>
<accession>A0A7J7JSX0</accession>
<evidence type="ECO:0000313" key="1">
    <source>
        <dbReference type="EMBL" id="KAF6029462.1"/>
    </source>
</evidence>
<evidence type="ECO:0000313" key="2">
    <source>
        <dbReference type="Proteomes" id="UP000593567"/>
    </source>
</evidence>
<dbReference type="EMBL" id="VXIV02001813">
    <property type="protein sequence ID" value="KAF6029462.1"/>
    <property type="molecule type" value="Genomic_DNA"/>
</dbReference>
<gene>
    <name evidence="1" type="ORF">EB796_012225</name>
</gene>
<comment type="caution">
    <text evidence="1">The sequence shown here is derived from an EMBL/GenBank/DDBJ whole genome shotgun (WGS) entry which is preliminary data.</text>
</comment>
<sequence length="77" mass="8924">MLSEVFYKLQAIRAAQSQATNKVKLKYFLLSLVKDLFVILIQHTARKWLIMITFYLLLAMKQENGVVCSFTDVIINV</sequence>
<reference evidence="1" key="1">
    <citation type="submission" date="2020-06" db="EMBL/GenBank/DDBJ databases">
        <title>Draft genome of Bugula neritina, a colonial animal packing powerful symbionts and potential medicines.</title>
        <authorList>
            <person name="Rayko M."/>
        </authorList>
    </citation>
    <scope>NUCLEOTIDE SEQUENCE [LARGE SCALE GENOMIC DNA]</scope>
    <source>
        <strain evidence="1">Kwan_BN1</strain>
    </source>
</reference>
<keyword evidence="2" id="KW-1185">Reference proteome</keyword>
<dbReference type="Proteomes" id="UP000593567">
    <property type="component" value="Unassembled WGS sequence"/>
</dbReference>